<dbReference type="EMBL" id="JBCDNA010000001">
    <property type="protein sequence ID" value="MEL4455216.1"/>
    <property type="molecule type" value="Genomic_DNA"/>
</dbReference>
<keyword evidence="1" id="KW-0808">Transferase</keyword>
<dbReference type="InterPro" id="IPR056729">
    <property type="entry name" value="GMPPB_C"/>
</dbReference>
<evidence type="ECO:0000256" key="2">
    <source>
        <dbReference type="ARBA" id="ARBA00023315"/>
    </source>
</evidence>
<dbReference type="RefSeq" id="WP_342159012.1">
    <property type="nucleotide sequence ID" value="NZ_JBCDNA010000001.1"/>
</dbReference>
<dbReference type="PANTHER" id="PTHR43584">
    <property type="entry name" value="NUCLEOTIDYL TRANSFERASE"/>
    <property type="match status" value="1"/>
</dbReference>
<dbReference type="InterPro" id="IPR050065">
    <property type="entry name" value="GlmU-like"/>
</dbReference>
<proteinExistence type="predicted"/>
<comment type="caution">
    <text evidence="4">The sequence shown here is derived from an EMBL/GenBank/DDBJ whole genome shotgun (WGS) entry which is preliminary data.</text>
</comment>
<gene>
    <name evidence="4" type="ORF">AABB81_04870</name>
</gene>
<name>A0ABU9L1H5_9FLAO</name>
<reference evidence="4 5" key="1">
    <citation type="submission" date="2024-04" db="EMBL/GenBank/DDBJ databases">
        <title>whole genome sequencing of Lutimonas vermicola strain IMCC1616.</title>
        <authorList>
            <person name="Bae S.S."/>
        </authorList>
    </citation>
    <scope>NUCLEOTIDE SEQUENCE [LARGE SCALE GENOMIC DNA]</scope>
    <source>
        <strain evidence="4 5">IMCC1616</strain>
    </source>
</reference>
<dbReference type="Proteomes" id="UP001474120">
    <property type="component" value="Unassembled WGS sequence"/>
</dbReference>
<keyword evidence="2" id="KW-0012">Acyltransferase</keyword>
<keyword evidence="5" id="KW-1185">Reference proteome</keyword>
<evidence type="ECO:0000256" key="1">
    <source>
        <dbReference type="ARBA" id="ARBA00022679"/>
    </source>
</evidence>
<accession>A0ABU9L1H5</accession>
<dbReference type="Gene3D" id="2.160.10.10">
    <property type="entry name" value="Hexapeptide repeat proteins"/>
    <property type="match status" value="1"/>
</dbReference>
<evidence type="ECO:0000313" key="4">
    <source>
        <dbReference type="EMBL" id="MEL4455216.1"/>
    </source>
</evidence>
<dbReference type="Pfam" id="PF25087">
    <property type="entry name" value="GMPPB_C"/>
    <property type="match status" value="1"/>
</dbReference>
<organism evidence="4 5">
    <name type="scientific">Lutimonas vermicola</name>
    <dbReference type="NCBI Taxonomy" id="414288"/>
    <lineage>
        <taxon>Bacteria</taxon>
        <taxon>Pseudomonadati</taxon>
        <taxon>Bacteroidota</taxon>
        <taxon>Flavobacteriia</taxon>
        <taxon>Flavobacteriales</taxon>
        <taxon>Flavobacteriaceae</taxon>
        <taxon>Lutimonas</taxon>
    </lineage>
</organism>
<dbReference type="PANTHER" id="PTHR43584:SF8">
    <property type="entry name" value="N-ACETYLMURAMATE ALPHA-1-PHOSPHATE URIDYLYLTRANSFERASE"/>
    <property type="match status" value="1"/>
</dbReference>
<feature type="domain" description="Mannose-1-phosphate guanyltransferase C-terminal" evidence="3">
    <location>
        <begin position="67"/>
        <end position="192"/>
    </location>
</feature>
<dbReference type="SUPFAM" id="SSF51161">
    <property type="entry name" value="Trimeric LpxA-like enzymes"/>
    <property type="match status" value="1"/>
</dbReference>
<evidence type="ECO:0000313" key="5">
    <source>
        <dbReference type="Proteomes" id="UP001474120"/>
    </source>
</evidence>
<sequence>MIQIDTYINSFSRYIEQGKREPWELILLLKGLLNDKIDSLGEEYLIKDHIAIHKTAHIEQNVVIKSPAIIGKDSFIGANSYLRNGVFLANNVNIGTGCEIKSSIIFDHTAIAHFNFIGDSIIGSHVNFEAGSVTANHYNERKNKDIFVKHEGVLKNTKVHKFGSLIGDHVKIGANAVLSPGTLLAKKSVIKRLELVEQIRES</sequence>
<dbReference type="InterPro" id="IPR011004">
    <property type="entry name" value="Trimer_LpxA-like_sf"/>
</dbReference>
<protein>
    <submittedName>
        <fullName evidence="4">DapH/DapD/GlmU-related protein</fullName>
    </submittedName>
</protein>
<evidence type="ECO:0000259" key="3">
    <source>
        <dbReference type="Pfam" id="PF25087"/>
    </source>
</evidence>